<dbReference type="PRINTS" id="PR00081">
    <property type="entry name" value="GDHRDH"/>
</dbReference>
<dbReference type="PANTHER" id="PTHR43391:SF14">
    <property type="entry name" value="DEHYDROGENASE_REDUCTASE SDR FAMILY PROTEIN 7-LIKE"/>
    <property type="match status" value="1"/>
</dbReference>
<dbReference type="EMBL" id="JBFNXQ010000030">
    <property type="protein sequence ID" value="MEX5718987.1"/>
    <property type="molecule type" value="Genomic_DNA"/>
</dbReference>
<keyword evidence="3 6" id="KW-0560">Oxidoreductase</keyword>
<dbReference type="SUPFAM" id="SSF51735">
    <property type="entry name" value="NAD(P)-binding Rossmann-fold domains"/>
    <property type="match status" value="1"/>
</dbReference>
<keyword evidence="7" id="KW-1185">Reference proteome</keyword>
<dbReference type="PROSITE" id="PS00061">
    <property type="entry name" value="ADH_SHORT"/>
    <property type="match status" value="1"/>
</dbReference>
<evidence type="ECO:0000313" key="6">
    <source>
        <dbReference type="EMBL" id="MEX5718987.1"/>
    </source>
</evidence>
<dbReference type="InterPro" id="IPR002347">
    <property type="entry name" value="SDR_fam"/>
</dbReference>
<dbReference type="PANTHER" id="PTHR43391">
    <property type="entry name" value="RETINOL DEHYDROGENASE-RELATED"/>
    <property type="match status" value="1"/>
</dbReference>
<evidence type="ECO:0000256" key="5">
    <source>
        <dbReference type="SAM" id="MobiDB-lite"/>
    </source>
</evidence>
<dbReference type="GO" id="GO:0016491">
    <property type="term" value="F:oxidoreductase activity"/>
    <property type="evidence" value="ECO:0007669"/>
    <property type="project" value="UniProtKB-KW"/>
</dbReference>
<reference evidence="6 7" key="1">
    <citation type="submission" date="2024-06" db="EMBL/GenBank/DDBJ databases">
        <title>Draft genome sequence of Geodermatophilus badlandi, a novel member of the Geodermatophilaceae isolated from badland sedimentary rocks in the Red desert, Wyoming, USA.</title>
        <authorList>
            <person name="Ben Tekaya S."/>
            <person name="Nouioui I."/>
            <person name="Flores G.M."/>
            <person name="Shaal M.N."/>
            <person name="Bredoire F."/>
            <person name="Basile F."/>
            <person name="Van Diepen L."/>
            <person name="Ward N.L."/>
        </authorList>
    </citation>
    <scope>NUCLEOTIDE SEQUENCE [LARGE SCALE GENOMIC DNA]</scope>
    <source>
        <strain evidence="6 7">WL48A</strain>
    </source>
</reference>
<gene>
    <name evidence="6" type="ORF">ABQ292_11520</name>
</gene>
<evidence type="ECO:0000256" key="3">
    <source>
        <dbReference type="ARBA" id="ARBA00023002"/>
    </source>
</evidence>
<keyword evidence="2" id="KW-0521">NADP</keyword>
<dbReference type="Proteomes" id="UP001560045">
    <property type="component" value="Unassembled WGS sequence"/>
</dbReference>
<accession>A0ABV3XEI7</accession>
<dbReference type="Pfam" id="PF00106">
    <property type="entry name" value="adh_short"/>
    <property type="match status" value="1"/>
</dbReference>
<dbReference type="EC" id="1.-.-.-" evidence="6"/>
<evidence type="ECO:0000313" key="7">
    <source>
        <dbReference type="Proteomes" id="UP001560045"/>
    </source>
</evidence>
<dbReference type="InterPro" id="IPR036291">
    <property type="entry name" value="NAD(P)-bd_dom_sf"/>
</dbReference>
<evidence type="ECO:0000256" key="2">
    <source>
        <dbReference type="ARBA" id="ARBA00022857"/>
    </source>
</evidence>
<comment type="similarity">
    <text evidence="1 4">Belongs to the short-chain dehydrogenases/reductases (SDR) family.</text>
</comment>
<organism evidence="6 7">
    <name type="scientific">Geodermatophilus maliterrae</name>
    <dbReference type="NCBI Taxonomy" id="3162531"/>
    <lineage>
        <taxon>Bacteria</taxon>
        <taxon>Bacillati</taxon>
        <taxon>Actinomycetota</taxon>
        <taxon>Actinomycetes</taxon>
        <taxon>Geodermatophilales</taxon>
        <taxon>Geodermatophilaceae</taxon>
        <taxon>Geodermatophilus</taxon>
    </lineage>
</organism>
<dbReference type="RefSeq" id="WP_369206373.1">
    <property type="nucleotide sequence ID" value="NZ_JBFNXQ010000030.1"/>
</dbReference>
<feature type="compositionally biased region" description="Low complexity" evidence="5">
    <location>
        <begin position="327"/>
        <end position="341"/>
    </location>
</feature>
<comment type="caution">
    <text evidence="6">The sequence shown here is derived from an EMBL/GenBank/DDBJ whole genome shotgun (WGS) entry which is preliminary data.</text>
</comment>
<dbReference type="PRINTS" id="PR00080">
    <property type="entry name" value="SDRFAMILY"/>
</dbReference>
<feature type="region of interest" description="Disordered" evidence="5">
    <location>
        <begin position="322"/>
        <end position="349"/>
    </location>
</feature>
<evidence type="ECO:0000256" key="1">
    <source>
        <dbReference type="ARBA" id="ARBA00006484"/>
    </source>
</evidence>
<sequence length="349" mass="35642">MTLWLPTPIAVVFGRARGCVRCVEDVLEWADTQGCSAGAAFTQSASRGCAMPRVAIVTGGASGIGRALSASLVRRGDQVIIADVEGAAAVQVAEQLTAVGPGAASAAAVDVRDAEAVSALVTDTAARHGHLDLMFNNAGLGIGGPVEELTPAHWDRAIDVNLRGVVHGVHAAYPVMLRQGSGHIINTASLAGLLPIPGSAPYGTTKWAVVGLSLSLRGEGAPRGVRVSVVCPGGVDTPILDKGMPPDLPRVPTAEATDTRAVITKLSGGHLYGADALAADVLRGVDRNRAIIVAPRQARIMWRLMRLSPALLMRLGAAMTARDSDTGPARGAAIPAPRSGAVASERAAG</sequence>
<evidence type="ECO:0000256" key="4">
    <source>
        <dbReference type="RuleBase" id="RU000363"/>
    </source>
</evidence>
<proteinExistence type="inferred from homology"/>
<name>A0ABV3XEI7_9ACTN</name>
<dbReference type="Gene3D" id="3.40.50.720">
    <property type="entry name" value="NAD(P)-binding Rossmann-like Domain"/>
    <property type="match status" value="1"/>
</dbReference>
<dbReference type="InterPro" id="IPR020904">
    <property type="entry name" value="Sc_DH/Rdtase_CS"/>
</dbReference>
<protein>
    <submittedName>
        <fullName evidence="6">SDR family NAD(P)-dependent oxidoreductase</fullName>
        <ecNumber evidence="6">1.-.-.-</ecNumber>
    </submittedName>
</protein>
<dbReference type="CDD" id="cd05233">
    <property type="entry name" value="SDR_c"/>
    <property type="match status" value="1"/>
</dbReference>